<dbReference type="Proteomes" id="UP001346559">
    <property type="component" value="Segment"/>
</dbReference>
<keyword evidence="2" id="KW-1185">Reference proteome</keyword>
<reference evidence="1 2" key="1">
    <citation type="submission" date="2023-11" db="EMBL/GenBank/DDBJ databases">
        <authorList>
            <person name="Cook R."/>
            <person name="Crisci M."/>
            <person name="Pye H."/>
            <person name="Adriaenssens E."/>
            <person name="Santini J."/>
        </authorList>
    </citation>
    <scope>NUCLEOTIDE SEQUENCE [LARGE SCALE GENOMIC DNA]</scope>
    <source>
        <strain evidence="1">Lak_Megaphage_RVC_AP1_GC26</strain>
    </source>
</reference>
<evidence type="ECO:0000313" key="2">
    <source>
        <dbReference type="Proteomes" id="UP001346559"/>
    </source>
</evidence>
<sequence>MKLDNYELVISFAMPCYLYIEGESKEKFYVDEQTCDYYLFNDKDAEPKFWKIMLYKPNNIKHVDKNNIHLCKWLVNESYHELIYDDSNDDTDYEYYEWDFKKHCIKKDEHMV</sequence>
<organism evidence="1 2">
    <name type="scientific">phage Lak_Megaphage_RVC_AP1_GC26</name>
    <dbReference type="NCBI Taxonomy" id="3109224"/>
    <lineage>
        <taxon>Viruses</taxon>
        <taxon>Duplodnaviria</taxon>
        <taxon>Heunggongvirae</taxon>
        <taxon>Uroviricota</taxon>
        <taxon>Caudoviricetes</taxon>
        <taxon>Caudoviricetes code 15 clade</taxon>
    </lineage>
</organism>
<protein>
    <submittedName>
        <fullName evidence="1">Uncharacterized protein</fullName>
    </submittedName>
</protein>
<dbReference type="EMBL" id="OR769218">
    <property type="protein sequence ID" value="WQJ54173.1"/>
    <property type="molecule type" value="Genomic_DNA"/>
</dbReference>
<evidence type="ECO:0000313" key="1">
    <source>
        <dbReference type="EMBL" id="WQJ54173.1"/>
    </source>
</evidence>
<name>A0ABZ0Z4R1_9CAUD</name>
<proteinExistence type="predicted"/>
<accession>A0ABZ0Z4R1</accession>